<dbReference type="Gene3D" id="3.90.180.10">
    <property type="entry name" value="Medium-chain alcohol dehydrogenases, catalytic domain"/>
    <property type="match status" value="1"/>
</dbReference>
<dbReference type="InterPro" id="IPR036291">
    <property type="entry name" value="NAD(P)-bd_dom_sf"/>
</dbReference>
<dbReference type="PROSITE" id="PS01162">
    <property type="entry name" value="QOR_ZETA_CRYSTAL"/>
    <property type="match status" value="1"/>
</dbReference>
<dbReference type="SMART" id="SM00829">
    <property type="entry name" value="PKS_ER"/>
    <property type="match status" value="1"/>
</dbReference>
<dbReference type="SUPFAM" id="SSF51735">
    <property type="entry name" value="NAD(P)-binding Rossmann-fold domains"/>
    <property type="match status" value="1"/>
</dbReference>
<dbReference type="Pfam" id="PF08240">
    <property type="entry name" value="ADH_N"/>
    <property type="match status" value="1"/>
</dbReference>
<dbReference type="Proteomes" id="UP000199103">
    <property type="component" value="Chromosome I"/>
</dbReference>
<dbReference type="STRING" id="630515.SAMN04489812_2397"/>
<protein>
    <submittedName>
        <fullName evidence="4">Putative NAD(P)H quinone oxidoreductase, PIG3 family</fullName>
    </submittedName>
</protein>
<dbReference type="PANTHER" id="PTHR48106">
    <property type="entry name" value="QUINONE OXIDOREDUCTASE PIG3-RELATED"/>
    <property type="match status" value="1"/>
</dbReference>
<dbReference type="InterPro" id="IPR020843">
    <property type="entry name" value="ER"/>
</dbReference>
<dbReference type="PANTHER" id="PTHR48106:SF8">
    <property type="entry name" value="OS02G0805600 PROTEIN"/>
    <property type="match status" value="1"/>
</dbReference>
<keyword evidence="5" id="KW-1185">Reference proteome</keyword>
<dbReference type="RefSeq" id="WP_091532313.1">
    <property type="nucleotide sequence ID" value="NZ_LT629772.1"/>
</dbReference>
<evidence type="ECO:0000313" key="5">
    <source>
        <dbReference type="Proteomes" id="UP000199103"/>
    </source>
</evidence>
<dbReference type="SUPFAM" id="SSF50129">
    <property type="entry name" value="GroES-like"/>
    <property type="match status" value="1"/>
</dbReference>
<proteinExistence type="predicted"/>
<dbReference type="GO" id="GO:0008270">
    <property type="term" value="F:zinc ion binding"/>
    <property type="evidence" value="ECO:0007669"/>
    <property type="project" value="InterPro"/>
</dbReference>
<dbReference type="InterPro" id="IPR013149">
    <property type="entry name" value="ADH-like_C"/>
</dbReference>
<accession>A0A1H1THA6</accession>
<dbReference type="EMBL" id="LT629772">
    <property type="protein sequence ID" value="SDS59695.1"/>
    <property type="molecule type" value="Genomic_DNA"/>
</dbReference>
<gene>
    <name evidence="4" type="ORF">SAMN04489812_2397</name>
</gene>
<evidence type="ECO:0000256" key="2">
    <source>
        <dbReference type="ARBA" id="ARBA00023002"/>
    </source>
</evidence>
<dbReference type="CDD" id="cd05276">
    <property type="entry name" value="p53_inducible_oxidoreductase"/>
    <property type="match status" value="1"/>
</dbReference>
<dbReference type="OrthoDB" id="9780520at2"/>
<evidence type="ECO:0000313" key="4">
    <source>
        <dbReference type="EMBL" id="SDS59695.1"/>
    </source>
</evidence>
<keyword evidence="1" id="KW-0521">NADP</keyword>
<dbReference type="Pfam" id="PF00107">
    <property type="entry name" value="ADH_zinc_N"/>
    <property type="match status" value="1"/>
</dbReference>
<feature type="domain" description="Enoyl reductase (ER)" evidence="3">
    <location>
        <begin position="10"/>
        <end position="321"/>
    </location>
</feature>
<dbReference type="Gene3D" id="3.40.50.720">
    <property type="entry name" value="NAD(P)-binding Rossmann-like Domain"/>
    <property type="match status" value="1"/>
</dbReference>
<dbReference type="InterPro" id="IPR014189">
    <property type="entry name" value="Quinone_OxRdtase_PIG3"/>
</dbReference>
<reference evidence="4 5" key="1">
    <citation type="submission" date="2016-10" db="EMBL/GenBank/DDBJ databases">
        <authorList>
            <person name="de Groot N.N."/>
        </authorList>
    </citation>
    <scope>NUCLEOTIDE SEQUENCE [LARGE SCALE GENOMIC DNA]</scope>
    <source>
        <strain evidence="4 5">DSM 21800</strain>
    </source>
</reference>
<dbReference type="AlphaFoldDB" id="A0A1H1THA6"/>
<dbReference type="InterPro" id="IPR011032">
    <property type="entry name" value="GroES-like_sf"/>
</dbReference>
<evidence type="ECO:0000259" key="3">
    <source>
        <dbReference type="SMART" id="SM00829"/>
    </source>
</evidence>
<dbReference type="GO" id="GO:0016651">
    <property type="term" value="F:oxidoreductase activity, acting on NAD(P)H"/>
    <property type="evidence" value="ECO:0007669"/>
    <property type="project" value="TreeGrafter"/>
</dbReference>
<dbReference type="InterPro" id="IPR002364">
    <property type="entry name" value="Quin_OxRdtase/zeta-crystal_CS"/>
</dbReference>
<evidence type="ECO:0000256" key="1">
    <source>
        <dbReference type="ARBA" id="ARBA00022857"/>
    </source>
</evidence>
<dbReference type="NCBIfam" id="TIGR02824">
    <property type="entry name" value="quinone_pig3"/>
    <property type="match status" value="1"/>
</dbReference>
<name>A0A1H1THA6_9ACTN</name>
<dbReference type="GO" id="GO:0070402">
    <property type="term" value="F:NADPH binding"/>
    <property type="evidence" value="ECO:0007669"/>
    <property type="project" value="TreeGrafter"/>
</dbReference>
<sequence>MRAVTLEQPGDPDVLQLTEIPDPVPAAGELVIEVAAAGVNRADLQQRIGVYAPPPGASEIIGLECSGVVAEVGDGVEGWRPGDPCVALLAGGGYAERVAVPAGQVVAPPEGVDLVTAGGLVEVAATVLSNLSQARLAAGETFLVHGGAGGIGTFAIQYAKTLGATVIATGGSEDKLEHCRAVGADLAVSYREDWAAAVADFTQGRGVDVILDNMGAKYLEANTGSLAADGRLMVIGLQGGRKATLDLGALLAKRASVAATSLRGRPTEQKSAICRQVAEQVWPQFTAGAIKPAPETRMPLTEVVAAHTRLESGSNIGKILLLP</sequence>
<dbReference type="InterPro" id="IPR013154">
    <property type="entry name" value="ADH-like_N"/>
</dbReference>
<keyword evidence="2" id="KW-0560">Oxidoreductase</keyword>
<organism evidence="4 5">
    <name type="scientific">Microlunatus soli</name>
    <dbReference type="NCBI Taxonomy" id="630515"/>
    <lineage>
        <taxon>Bacteria</taxon>
        <taxon>Bacillati</taxon>
        <taxon>Actinomycetota</taxon>
        <taxon>Actinomycetes</taxon>
        <taxon>Propionibacteriales</taxon>
        <taxon>Propionibacteriaceae</taxon>
        <taxon>Microlunatus</taxon>
    </lineage>
</organism>